<organism evidence="2 3">
    <name type="scientific">Melanomma pulvis-pyrius CBS 109.77</name>
    <dbReference type="NCBI Taxonomy" id="1314802"/>
    <lineage>
        <taxon>Eukaryota</taxon>
        <taxon>Fungi</taxon>
        <taxon>Dikarya</taxon>
        <taxon>Ascomycota</taxon>
        <taxon>Pezizomycotina</taxon>
        <taxon>Dothideomycetes</taxon>
        <taxon>Pleosporomycetidae</taxon>
        <taxon>Pleosporales</taxon>
        <taxon>Melanommataceae</taxon>
        <taxon>Melanomma</taxon>
    </lineage>
</organism>
<dbReference type="AlphaFoldDB" id="A0A6A6XH93"/>
<keyword evidence="3" id="KW-1185">Reference proteome</keyword>
<evidence type="ECO:0008006" key="4">
    <source>
        <dbReference type="Google" id="ProtNLM"/>
    </source>
</evidence>
<accession>A0A6A6XH93</accession>
<evidence type="ECO:0000313" key="3">
    <source>
        <dbReference type="Proteomes" id="UP000799757"/>
    </source>
</evidence>
<feature type="region of interest" description="Disordered" evidence="1">
    <location>
        <begin position="548"/>
        <end position="569"/>
    </location>
</feature>
<feature type="compositionally biased region" description="Basic residues" evidence="1">
    <location>
        <begin position="549"/>
        <end position="560"/>
    </location>
</feature>
<proteinExistence type="predicted"/>
<dbReference type="Proteomes" id="UP000799757">
    <property type="component" value="Unassembled WGS sequence"/>
</dbReference>
<name>A0A6A6XH93_9PLEO</name>
<protein>
    <recommendedName>
        <fullName evidence="4">C2H2-type domain-containing protein</fullName>
    </recommendedName>
</protein>
<evidence type="ECO:0000313" key="2">
    <source>
        <dbReference type="EMBL" id="KAF2795751.1"/>
    </source>
</evidence>
<evidence type="ECO:0000256" key="1">
    <source>
        <dbReference type="SAM" id="MobiDB-lite"/>
    </source>
</evidence>
<dbReference type="EMBL" id="MU001849">
    <property type="protein sequence ID" value="KAF2795751.1"/>
    <property type="molecule type" value="Genomic_DNA"/>
</dbReference>
<gene>
    <name evidence="2" type="ORF">K505DRAFT_359909</name>
</gene>
<reference evidence="2" key="1">
    <citation type="journal article" date="2020" name="Stud. Mycol.">
        <title>101 Dothideomycetes genomes: a test case for predicting lifestyles and emergence of pathogens.</title>
        <authorList>
            <person name="Haridas S."/>
            <person name="Albert R."/>
            <person name="Binder M."/>
            <person name="Bloem J."/>
            <person name="Labutti K."/>
            <person name="Salamov A."/>
            <person name="Andreopoulos B."/>
            <person name="Baker S."/>
            <person name="Barry K."/>
            <person name="Bills G."/>
            <person name="Bluhm B."/>
            <person name="Cannon C."/>
            <person name="Castanera R."/>
            <person name="Culley D."/>
            <person name="Daum C."/>
            <person name="Ezra D."/>
            <person name="Gonzalez J."/>
            <person name="Henrissat B."/>
            <person name="Kuo A."/>
            <person name="Liang C."/>
            <person name="Lipzen A."/>
            <person name="Lutzoni F."/>
            <person name="Magnuson J."/>
            <person name="Mondo S."/>
            <person name="Nolan M."/>
            <person name="Ohm R."/>
            <person name="Pangilinan J."/>
            <person name="Park H.-J."/>
            <person name="Ramirez L."/>
            <person name="Alfaro M."/>
            <person name="Sun H."/>
            <person name="Tritt A."/>
            <person name="Yoshinaga Y."/>
            <person name="Zwiers L.-H."/>
            <person name="Turgeon B."/>
            <person name="Goodwin S."/>
            <person name="Spatafora J."/>
            <person name="Crous P."/>
            <person name="Grigoriev I."/>
        </authorList>
    </citation>
    <scope>NUCLEOTIDE SEQUENCE</scope>
    <source>
        <strain evidence="2">CBS 109.77</strain>
    </source>
</reference>
<dbReference type="OrthoDB" id="10684077at2759"/>
<sequence length="610" mass="68537">MSTQIAHFTSSQYIELDARPPVFELEGSQPIVELDRYESVPVPIANLGTAIAFFEPTPTPTASEHPPTWFPLDIRTNSPLHSQINSGPDELFGLRLSGPCLERNMEEDLSMFSRTHYSNVDSSLVLDTKNSGFPPFASIGCPICSMEFSGIYQKGNLTRHLRQTHTLPSSIRCRKARCDGTYVRIKARTKHKWEKHTISDSDRRRILAKLKIPMKVLSNSATIVEHIKEHELQPGKLCMGDASEETRVVTHGHQLSAPTASEFTWCLSGIQAPKTNSECMATINLCEISDNILDTQQQDSTCKIHPITDNLAAVTNAEPITMKRSASLPLAPELSPSGAAFTAVFPQRAISAPGVSGHLTDDMMPSALSGALNGVSIFYSAKSEQYIIDTDAENIEQLTKSMEIHQCSTRNPGRTSSLTDLHNAKTLTRTYTLKISPKHLRDLPFANLMRSASLEDADFYKSVQEFYDIRYVMDIKEKKQHRFQAGKISLSSRDTVMRKAYPPLKCDQCPRVFTGQYRRRILAGHRKRAHRRAPSISEDVVSPQTLHCQRSRSHLRRRSTSRSSAYTTCSRLNSRNTIKKSKSDTRRRVNLRHRNSTLGETLFEICNYDV</sequence>